<evidence type="ECO:0000313" key="1">
    <source>
        <dbReference type="EMBL" id="MDM4015980.1"/>
    </source>
</evidence>
<protein>
    <recommendedName>
        <fullName evidence="3">DUF4145 domain-containing protein</fullName>
    </recommendedName>
</protein>
<comment type="caution">
    <text evidence="1">The sequence shown here is derived from an EMBL/GenBank/DDBJ whole genome shotgun (WGS) entry which is preliminary data.</text>
</comment>
<organism evidence="1 2">
    <name type="scientific">Roseiconus lacunae</name>
    <dbReference type="NCBI Taxonomy" id="2605694"/>
    <lineage>
        <taxon>Bacteria</taxon>
        <taxon>Pseudomonadati</taxon>
        <taxon>Planctomycetota</taxon>
        <taxon>Planctomycetia</taxon>
        <taxon>Pirellulales</taxon>
        <taxon>Pirellulaceae</taxon>
        <taxon>Roseiconus</taxon>
    </lineage>
</organism>
<evidence type="ECO:0008006" key="3">
    <source>
        <dbReference type="Google" id="ProtNLM"/>
    </source>
</evidence>
<keyword evidence="2" id="KW-1185">Reference proteome</keyword>
<name>A0ABT7PHL5_9BACT</name>
<dbReference type="Proteomes" id="UP001239462">
    <property type="component" value="Unassembled WGS sequence"/>
</dbReference>
<sequence>MSWEKDPLVAKAKLFFGYAFGVPREDPRFGLYAAMGLELLARGAVASVSPTLLAEPSGDHKHLLYALGRDTTRGSNRSIGTSRVLQLCQQLFSDFTNEDRSSASALVNRRNDELHSGVSAFSEYTTQEWIAGFYRCCSVLAAVCDEDLESIFGVGEAKIAKETIEKFDRKVLSKVKGTIAAHKKVFASLKKVERDAKIEKAKKESDLLAYQNHHRVKCPACGAVATVEGQVFGAVTVMQELEQVVTKQAVMPESFSCVACGLELSGFSELVAADLGDQYTRTIYSSPEEYYGLVNPESLEQIRWLAGEHYGLEYNNE</sequence>
<dbReference type="EMBL" id="JASZZN010000007">
    <property type="protein sequence ID" value="MDM4015980.1"/>
    <property type="molecule type" value="Genomic_DNA"/>
</dbReference>
<dbReference type="RefSeq" id="WP_289163580.1">
    <property type="nucleotide sequence ID" value="NZ_JASZZN010000007.1"/>
</dbReference>
<proteinExistence type="predicted"/>
<gene>
    <name evidence="1" type="ORF">QTN89_11095</name>
</gene>
<evidence type="ECO:0000313" key="2">
    <source>
        <dbReference type="Proteomes" id="UP001239462"/>
    </source>
</evidence>
<accession>A0ABT7PHL5</accession>
<reference evidence="1 2" key="1">
    <citation type="submission" date="2023-06" db="EMBL/GenBank/DDBJ databases">
        <title>Roseiconus lacunae JC819 isolated from Gulf of Mannar region, Tamil Nadu.</title>
        <authorList>
            <person name="Pk S."/>
            <person name="Ch S."/>
            <person name="Ch V.R."/>
        </authorList>
    </citation>
    <scope>NUCLEOTIDE SEQUENCE [LARGE SCALE GENOMIC DNA]</scope>
    <source>
        <strain evidence="1 2">JC819</strain>
    </source>
</reference>